<evidence type="ECO:0000256" key="1">
    <source>
        <dbReference type="SAM" id="Phobius"/>
    </source>
</evidence>
<dbReference type="Proteomes" id="UP001597112">
    <property type="component" value="Unassembled WGS sequence"/>
</dbReference>
<keyword evidence="1" id="KW-1133">Transmembrane helix</keyword>
<sequence>MNSTSKVVIGILGAAAAGVIVGMLIAPEKGEDLRKNIKKTTDDWLDEISQWMGKGKSYLAEIKDRVTEEAEDAAAEASQGINGLKENVGRRKI</sequence>
<keyword evidence="1" id="KW-0472">Membrane</keyword>
<protein>
    <submittedName>
        <fullName evidence="2">YtxH domain-containing protein</fullName>
    </submittedName>
</protein>
<dbReference type="RefSeq" id="WP_377579869.1">
    <property type="nucleotide sequence ID" value="NZ_JBHTKA010000004.1"/>
</dbReference>
<keyword evidence="1" id="KW-0812">Transmembrane</keyword>
<organism evidence="2 3">
    <name type="scientific">Ohtaekwangia kribbensis</name>
    <dbReference type="NCBI Taxonomy" id="688913"/>
    <lineage>
        <taxon>Bacteria</taxon>
        <taxon>Pseudomonadati</taxon>
        <taxon>Bacteroidota</taxon>
        <taxon>Cytophagia</taxon>
        <taxon>Cytophagales</taxon>
        <taxon>Fulvivirgaceae</taxon>
        <taxon>Ohtaekwangia</taxon>
    </lineage>
</organism>
<keyword evidence="3" id="KW-1185">Reference proteome</keyword>
<evidence type="ECO:0000313" key="2">
    <source>
        <dbReference type="EMBL" id="MFD1000451.1"/>
    </source>
</evidence>
<feature type="transmembrane region" description="Helical" evidence="1">
    <location>
        <begin position="6"/>
        <end position="26"/>
    </location>
</feature>
<reference evidence="3" key="1">
    <citation type="journal article" date="2019" name="Int. J. Syst. Evol. Microbiol.">
        <title>The Global Catalogue of Microorganisms (GCM) 10K type strain sequencing project: providing services to taxonomists for standard genome sequencing and annotation.</title>
        <authorList>
            <consortium name="The Broad Institute Genomics Platform"/>
            <consortium name="The Broad Institute Genome Sequencing Center for Infectious Disease"/>
            <person name="Wu L."/>
            <person name="Ma J."/>
        </authorList>
    </citation>
    <scope>NUCLEOTIDE SEQUENCE [LARGE SCALE GENOMIC DNA]</scope>
    <source>
        <strain evidence="3">CCUG 58938</strain>
    </source>
</reference>
<dbReference type="EMBL" id="JBHTKA010000004">
    <property type="protein sequence ID" value="MFD1000451.1"/>
    <property type="molecule type" value="Genomic_DNA"/>
</dbReference>
<dbReference type="InterPro" id="IPR024623">
    <property type="entry name" value="YtxH"/>
</dbReference>
<name>A0ABW3K4T2_9BACT</name>
<evidence type="ECO:0000313" key="3">
    <source>
        <dbReference type="Proteomes" id="UP001597112"/>
    </source>
</evidence>
<proteinExistence type="predicted"/>
<dbReference type="Pfam" id="PF12732">
    <property type="entry name" value="YtxH"/>
    <property type="match status" value="1"/>
</dbReference>
<comment type="caution">
    <text evidence="2">The sequence shown here is derived from an EMBL/GenBank/DDBJ whole genome shotgun (WGS) entry which is preliminary data.</text>
</comment>
<gene>
    <name evidence="2" type="ORF">ACFQ21_14095</name>
</gene>
<accession>A0ABW3K4T2</accession>